<proteinExistence type="predicted"/>
<dbReference type="GO" id="GO:0003964">
    <property type="term" value="F:RNA-directed DNA polymerase activity"/>
    <property type="evidence" value="ECO:0007669"/>
    <property type="project" value="UniProtKB-KW"/>
</dbReference>
<keyword evidence="1" id="KW-0808">Transferase</keyword>
<name>A0A5B6WPY9_9ROSI</name>
<keyword evidence="1" id="KW-0548">Nucleotidyltransferase</keyword>
<dbReference type="AlphaFoldDB" id="A0A5B6WPY9"/>
<protein>
    <submittedName>
        <fullName evidence="1">Reverse transcriptase</fullName>
    </submittedName>
</protein>
<dbReference type="Proteomes" id="UP000325315">
    <property type="component" value="Unassembled WGS sequence"/>
</dbReference>
<reference evidence="1" key="1">
    <citation type="submission" date="2019-08" db="EMBL/GenBank/DDBJ databases">
        <authorList>
            <person name="Liu F."/>
        </authorList>
    </citation>
    <scope>NUCLEOTIDE SEQUENCE [LARGE SCALE GENOMIC DNA]</scope>
    <source>
        <strain evidence="1">PA1801</strain>
        <tissue evidence="1">Leaf</tissue>
    </source>
</reference>
<sequence length="222" mass="26177">MDSPSNMNTARLLKTARGKLGYLFNIEERYWAQRARIQWLREEDRNTHFFHVRATSRKKKNSIDRLKDSNGVWHEDCNEICDVAWNYFNNLFKSSIIDDNSMNRDLDREFIDVEIMLAFNQMDPRKAPGTDGLSGSFFREHWQTVGEDVLKFCHEALRDTKNIHTVNDTLLVLIPKVDNPCDMSNFRPISLCRRFCSWLHDPRQRPDSSRACSLPPLLQQWP</sequence>
<gene>
    <name evidence="1" type="ORF">EPI10_006012</name>
</gene>
<evidence type="ECO:0000313" key="1">
    <source>
        <dbReference type="EMBL" id="KAA3483880.1"/>
    </source>
</evidence>
<evidence type="ECO:0000313" key="2">
    <source>
        <dbReference type="Proteomes" id="UP000325315"/>
    </source>
</evidence>
<keyword evidence="2" id="KW-1185">Reference proteome</keyword>
<keyword evidence="1" id="KW-0695">RNA-directed DNA polymerase</keyword>
<dbReference type="OrthoDB" id="991485at2759"/>
<dbReference type="EMBL" id="SMMG02000002">
    <property type="protein sequence ID" value="KAA3483880.1"/>
    <property type="molecule type" value="Genomic_DNA"/>
</dbReference>
<organism evidence="1 2">
    <name type="scientific">Gossypium australe</name>
    <dbReference type="NCBI Taxonomy" id="47621"/>
    <lineage>
        <taxon>Eukaryota</taxon>
        <taxon>Viridiplantae</taxon>
        <taxon>Streptophyta</taxon>
        <taxon>Embryophyta</taxon>
        <taxon>Tracheophyta</taxon>
        <taxon>Spermatophyta</taxon>
        <taxon>Magnoliopsida</taxon>
        <taxon>eudicotyledons</taxon>
        <taxon>Gunneridae</taxon>
        <taxon>Pentapetalae</taxon>
        <taxon>rosids</taxon>
        <taxon>malvids</taxon>
        <taxon>Malvales</taxon>
        <taxon>Malvaceae</taxon>
        <taxon>Malvoideae</taxon>
        <taxon>Gossypium</taxon>
    </lineage>
</organism>
<accession>A0A5B6WPY9</accession>
<comment type="caution">
    <text evidence="1">The sequence shown here is derived from an EMBL/GenBank/DDBJ whole genome shotgun (WGS) entry which is preliminary data.</text>
</comment>